<dbReference type="Proteomes" id="UP001391051">
    <property type="component" value="Unassembled WGS sequence"/>
</dbReference>
<organism evidence="1 2">
    <name type="scientific">Apiospora aurea</name>
    <dbReference type="NCBI Taxonomy" id="335848"/>
    <lineage>
        <taxon>Eukaryota</taxon>
        <taxon>Fungi</taxon>
        <taxon>Dikarya</taxon>
        <taxon>Ascomycota</taxon>
        <taxon>Pezizomycotina</taxon>
        <taxon>Sordariomycetes</taxon>
        <taxon>Xylariomycetidae</taxon>
        <taxon>Amphisphaeriales</taxon>
        <taxon>Apiosporaceae</taxon>
        <taxon>Apiospora</taxon>
    </lineage>
</organism>
<dbReference type="EMBL" id="JAQQWE010000004">
    <property type="protein sequence ID" value="KAK7957256.1"/>
    <property type="molecule type" value="Genomic_DNA"/>
</dbReference>
<reference evidence="1 2" key="1">
    <citation type="submission" date="2023-01" db="EMBL/GenBank/DDBJ databases">
        <title>Analysis of 21 Apiospora genomes using comparative genomics revels a genus with tremendous synthesis potential of carbohydrate active enzymes and secondary metabolites.</title>
        <authorList>
            <person name="Sorensen T."/>
        </authorList>
    </citation>
    <scope>NUCLEOTIDE SEQUENCE [LARGE SCALE GENOMIC DNA]</scope>
    <source>
        <strain evidence="1 2">CBS 24483</strain>
    </source>
</reference>
<dbReference type="InterPro" id="IPR011009">
    <property type="entry name" value="Kinase-like_dom_sf"/>
</dbReference>
<dbReference type="Gene3D" id="1.10.510.10">
    <property type="entry name" value="Transferase(Phosphotransferase) domain 1"/>
    <property type="match status" value="1"/>
</dbReference>
<protein>
    <submittedName>
        <fullName evidence="1">Kinase-like domain-containing protein</fullName>
    </submittedName>
</protein>
<dbReference type="RefSeq" id="XP_066702562.1">
    <property type="nucleotide sequence ID" value="XM_066842700.1"/>
</dbReference>
<accession>A0ABR1QKI9</accession>
<sequence length="317" mass="35559">MVDEIRDEITSLKRFRGSAHIVQMVSFRDRDADETSSDGTLPGPYIVLDYLENGTFQDFLERVVKAKARPPNRVLWSILLCFIRACVGLTWPSRGVQGQRERLEETSAVRGPTAAIAHNDLHMKNGKSSPLPLRQRPYVSIMFGSLQPDVEEHSLVPLCKIIDFGAAQSTELYPTAGVAPSIWQGHPSNTESLARYFSLLVPLGQQMLLRLIVGTTILPPKTTAVMSNGVETNAAPLWARGEYQRYPWLDERLRVIVGSLMTPDYRYRPTLESLLRGTTQVLSGLSSRSFPQAMQQNETTRAVRAFVQRFLLDAQDD</sequence>
<gene>
    <name evidence="1" type="ORF">PG986_006478</name>
</gene>
<dbReference type="SUPFAM" id="SSF56112">
    <property type="entry name" value="Protein kinase-like (PK-like)"/>
    <property type="match status" value="1"/>
</dbReference>
<name>A0ABR1QKI9_9PEZI</name>
<evidence type="ECO:0000313" key="2">
    <source>
        <dbReference type="Proteomes" id="UP001391051"/>
    </source>
</evidence>
<evidence type="ECO:0000313" key="1">
    <source>
        <dbReference type="EMBL" id="KAK7957256.1"/>
    </source>
</evidence>
<dbReference type="GeneID" id="92075762"/>
<comment type="caution">
    <text evidence="1">The sequence shown here is derived from an EMBL/GenBank/DDBJ whole genome shotgun (WGS) entry which is preliminary data.</text>
</comment>
<proteinExistence type="predicted"/>
<keyword evidence="2" id="KW-1185">Reference proteome</keyword>